<dbReference type="InterPro" id="IPR036282">
    <property type="entry name" value="Glutathione-S-Trfase_C_sf"/>
</dbReference>
<dbReference type="EMBL" id="CP017562">
    <property type="protein sequence ID" value="APA88420.1"/>
    <property type="molecule type" value="Genomic_DNA"/>
</dbReference>
<dbReference type="InterPro" id="IPR034333">
    <property type="entry name" value="GST_Zeta_N"/>
</dbReference>
<dbReference type="EC" id="5.2.1.2" evidence="4"/>
<keyword evidence="5" id="KW-1185">Reference proteome</keyword>
<dbReference type="RefSeq" id="WP_027195902.1">
    <property type="nucleotide sequence ID" value="NZ_CP017562.2"/>
</dbReference>
<accession>A0A1I9YQE5</accession>
<dbReference type="InterPro" id="IPR004045">
    <property type="entry name" value="Glutathione_S-Trfase_N"/>
</dbReference>
<dbReference type="InterPro" id="IPR010987">
    <property type="entry name" value="Glutathione-S-Trfase_C-like"/>
</dbReference>
<dbReference type="GO" id="GO:0016034">
    <property type="term" value="F:maleylacetoacetate isomerase activity"/>
    <property type="evidence" value="ECO:0007669"/>
    <property type="project" value="UniProtKB-EC"/>
</dbReference>
<evidence type="ECO:0000259" key="2">
    <source>
        <dbReference type="PROSITE" id="PS50404"/>
    </source>
</evidence>
<dbReference type="GO" id="GO:0006559">
    <property type="term" value="P:L-phenylalanine catabolic process"/>
    <property type="evidence" value="ECO:0007669"/>
    <property type="project" value="TreeGrafter"/>
</dbReference>
<dbReference type="CDD" id="cd03191">
    <property type="entry name" value="GST_C_Zeta"/>
    <property type="match status" value="1"/>
</dbReference>
<proteinExistence type="inferred from homology"/>
<gene>
    <name evidence="4" type="primary">maiA</name>
    <name evidence="4" type="ORF">BJG93_23955</name>
</gene>
<dbReference type="InterPro" id="IPR005955">
    <property type="entry name" value="GST_Zeta"/>
</dbReference>
<evidence type="ECO:0000313" key="4">
    <source>
        <dbReference type="EMBL" id="APA88420.1"/>
    </source>
</evidence>
<dbReference type="SFLD" id="SFLDG00358">
    <property type="entry name" value="Main_(cytGST)"/>
    <property type="match status" value="1"/>
</dbReference>
<comment type="similarity">
    <text evidence="1">Belongs to the GST superfamily. Zeta family.</text>
</comment>
<evidence type="ECO:0000259" key="3">
    <source>
        <dbReference type="PROSITE" id="PS50405"/>
    </source>
</evidence>
<dbReference type="InterPro" id="IPR034330">
    <property type="entry name" value="GST_Zeta_C"/>
</dbReference>
<feature type="domain" description="GST C-terminal" evidence="3">
    <location>
        <begin position="94"/>
        <end position="222"/>
    </location>
</feature>
<name>A0A1I9YQE5_9BURK</name>
<dbReference type="PANTHER" id="PTHR42673:SF21">
    <property type="entry name" value="GLUTATHIONE S-TRANSFERASE YFCF"/>
    <property type="match status" value="1"/>
</dbReference>
<dbReference type="OrthoDB" id="509852at2"/>
<dbReference type="PROSITE" id="PS50404">
    <property type="entry name" value="GST_NTER"/>
    <property type="match status" value="1"/>
</dbReference>
<dbReference type="STRING" id="754502.BJG93_23955"/>
<reference evidence="4" key="2">
    <citation type="submission" date="2021-06" db="EMBL/GenBank/DDBJ databases">
        <authorList>
            <person name="Rogers T.H."/>
            <person name="Ramsay J.P."/>
            <person name="Wang P."/>
            <person name="Terpolilli J."/>
        </authorList>
    </citation>
    <scope>NUCLEOTIDE SEQUENCE [LARGE SCALE GENOMIC DNA]</scope>
    <source>
        <strain evidence="4">WSM5005</strain>
    </source>
</reference>
<dbReference type="InterPro" id="IPR036249">
    <property type="entry name" value="Thioredoxin-like_sf"/>
</dbReference>
<dbReference type="GO" id="GO:0005737">
    <property type="term" value="C:cytoplasm"/>
    <property type="evidence" value="ECO:0007669"/>
    <property type="project" value="InterPro"/>
</dbReference>
<dbReference type="SUPFAM" id="SSF52833">
    <property type="entry name" value="Thioredoxin-like"/>
    <property type="match status" value="1"/>
</dbReference>
<dbReference type="PROSITE" id="PS50405">
    <property type="entry name" value="GST_CTER"/>
    <property type="match status" value="1"/>
</dbReference>
<dbReference type="GO" id="GO:0004364">
    <property type="term" value="F:glutathione transferase activity"/>
    <property type="evidence" value="ECO:0007669"/>
    <property type="project" value="TreeGrafter"/>
</dbReference>
<protein>
    <submittedName>
        <fullName evidence="4">Maleylacetoacetate isomerase</fullName>
        <ecNumber evidence="4">5.2.1.2</ecNumber>
    </submittedName>
</protein>
<sequence>MSDPTLHGYFRSSASYRVRIALALKAIPFDQSPVHLVRDGGEHLKPAYRAINPDGLVPSLTHSVGDQTHVLTQSLAIIDYLDEVYPEPPLLPRIALDRAYVRSVALQVACDIHPVNNLRVLKYLSGTLGITDEQRSAWYRHWIELGFASLEKRLSVDPRVATLVFGDTPTLADLCLVPQVWNARRFDVPLDAYPTIVRIAGHAMSLPAFAAAEPSLQPDAEPPPHSA</sequence>
<dbReference type="KEGG" id="pspw:BJG93_23955"/>
<dbReference type="PANTHER" id="PTHR42673">
    <property type="entry name" value="MALEYLACETOACETATE ISOMERASE"/>
    <property type="match status" value="1"/>
</dbReference>
<dbReference type="GO" id="GO:0006749">
    <property type="term" value="P:glutathione metabolic process"/>
    <property type="evidence" value="ECO:0007669"/>
    <property type="project" value="TreeGrafter"/>
</dbReference>
<dbReference type="Gene3D" id="1.20.1050.10">
    <property type="match status" value="1"/>
</dbReference>
<dbReference type="CDD" id="cd03042">
    <property type="entry name" value="GST_N_Zeta"/>
    <property type="match status" value="1"/>
</dbReference>
<reference evidence="4" key="1">
    <citation type="submission" date="2016-09" db="EMBL/GenBank/DDBJ databases">
        <title>The Complete Genome of Burkholderia sprentiae wsm5005.</title>
        <authorList>
            <person name="De Meyer S."/>
            <person name="Wang P."/>
            <person name="Terpolilli J."/>
        </authorList>
    </citation>
    <scope>NUCLEOTIDE SEQUENCE [LARGE SCALE GENOMIC DNA]</scope>
    <source>
        <strain evidence="4">WSM5005</strain>
    </source>
</reference>
<keyword evidence="4" id="KW-0413">Isomerase</keyword>
<evidence type="ECO:0000256" key="1">
    <source>
        <dbReference type="ARBA" id="ARBA00010007"/>
    </source>
</evidence>
<dbReference type="Proteomes" id="UP000179860">
    <property type="component" value="Chromosome 2"/>
</dbReference>
<dbReference type="NCBIfam" id="TIGR01262">
    <property type="entry name" value="maiA"/>
    <property type="match status" value="1"/>
</dbReference>
<dbReference type="Pfam" id="PF13417">
    <property type="entry name" value="GST_N_3"/>
    <property type="match status" value="1"/>
</dbReference>
<dbReference type="Gene3D" id="3.40.30.10">
    <property type="entry name" value="Glutaredoxin"/>
    <property type="match status" value="1"/>
</dbReference>
<dbReference type="InterPro" id="IPR040079">
    <property type="entry name" value="Glutathione_S-Trfase"/>
</dbReference>
<dbReference type="SUPFAM" id="SSF47616">
    <property type="entry name" value="GST C-terminal domain-like"/>
    <property type="match status" value="1"/>
</dbReference>
<evidence type="ECO:0000313" key="5">
    <source>
        <dbReference type="Proteomes" id="UP000179860"/>
    </source>
</evidence>
<dbReference type="SFLD" id="SFLDS00019">
    <property type="entry name" value="Glutathione_Transferase_(cytos"/>
    <property type="match status" value="1"/>
</dbReference>
<feature type="domain" description="GST N-terminal" evidence="2">
    <location>
        <begin position="2"/>
        <end position="89"/>
    </location>
</feature>
<dbReference type="AlphaFoldDB" id="A0A1I9YQE5"/>
<organism evidence="4 5">
    <name type="scientific">Paraburkholderia sprentiae WSM5005</name>
    <dbReference type="NCBI Taxonomy" id="754502"/>
    <lineage>
        <taxon>Bacteria</taxon>
        <taxon>Pseudomonadati</taxon>
        <taxon>Pseudomonadota</taxon>
        <taxon>Betaproteobacteria</taxon>
        <taxon>Burkholderiales</taxon>
        <taxon>Burkholderiaceae</taxon>
        <taxon>Paraburkholderia</taxon>
    </lineage>
</organism>